<dbReference type="AlphaFoldDB" id="A0A0G2YGV0"/>
<organism evidence="8">
    <name type="scientific">Holotrichia parallela</name>
    <name type="common">Dark black chafer beetle</name>
    <name type="synonym">Pedinotrichia parallela</name>
    <dbReference type="NCBI Taxonomy" id="93412"/>
    <lineage>
        <taxon>Eukaryota</taxon>
        <taxon>Metazoa</taxon>
        <taxon>Ecdysozoa</taxon>
        <taxon>Arthropoda</taxon>
        <taxon>Hexapoda</taxon>
        <taxon>Insecta</taxon>
        <taxon>Pterygota</taxon>
        <taxon>Neoptera</taxon>
        <taxon>Endopterygota</taxon>
        <taxon>Coleoptera</taxon>
        <taxon>Polyphaga</taxon>
        <taxon>Scarabaeiformia</taxon>
        <taxon>Scarabaeidae</taxon>
        <taxon>Melolonthinae</taxon>
        <taxon>Holotrichia</taxon>
    </lineage>
</organism>
<evidence type="ECO:0000256" key="3">
    <source>
        <dbReference type="ARBA" id="ARBA00022525"/>
    </source>
</evidence>
<dbReference type="EMBL" id="KR733559">
    <property type="protein sequence ID" value="AKI84371.1"/>
    <property type="molecule type" value="mRNA"/>
</dbReference>
<comment type="function">
    <text evidence="6">May be a carrier protein for lipids.</text>
</comment>
<dbReference type="GO" id="GO:0005549">
    <property type="term" value="F:odorant binding"/>
    <property type="evidence" value="ECO:0007669"/>
    <property type="project" value="InterPro"/>
</dbReference>
<keyword evidence="3" id="KW-0964">Secreted</keyword>
<feature type="chain" id="PRO_5005182398" evidence="7">
    <location>
        <begin position="26"/>
        <end position="133"/>
    </location>
</feature>
<evidence type="ECO:0000256" key="1">
    <source>
        <dbReference type="ARBA" id="ARBA00004613"/>
    </source>
</evidence>
<dbReference type="InterPro" id="IPR006170">
    <property type="entry name" value="PBP/GOBP"/>
</dbReference>
<protein>
    <submittedName>
        <fullName evidence="8">OBP13</fullName>
    </submittedName>
</protein>
<dbReference type="GO" id="GO:0007608">
    <property type="term" value="P:sensory perception of smell"/>
    <property type="evidence" value="ECO:0007669"/>
    <property type="project" value="TreeGrafter"/>
</dbReference>
<accession>A0A0G2YGV0</accession>
<reference evidence="8" key="2">
    <citation type="submission" date="2015-05" db="EMBL/GenBank/DDBJ databases">
        <authorList>
            <person name="Ju Q."/>
            <person name="Li X."/>
            <person name="Jiang X.J."/>
            <person name="Qu M.J."/>
        </authorList>
    </citation>
    <scope>NUCLEOTIDE SEQUENCE</scope>
</reference>
<evidence type="ECO:0000313" key="8">
    <source>
        <dbReference type="EMBL" id="AKI84371.1"/>
    </source>
</evidence>
<dbReference type="Gene3D" id="1.10.238.20">
    <property type="entry name" value="Pheromone/general odorant binding protein domain"/>
    <property type="match status" value="1"/>
</dbReference>
<proteinExistence type="evidence at transcript level"/>
<comment type="subcellular location">
    <subcellularLocation>
        <location evidence="1">Secreted</location>
    </subcellularLocation>
</comment>
<reference evidence="8" key="1">
    <citation type="journal article" date="2014" name="Arch. Insect Biochem. Physiol.">
        <title>Transcriptome and tissue-specific expression analysis of Obp and Csp genes in the dark black chafer.</title>
        <authorList>
            <person name="Ju Q."/>
            <person name="Li X."/>
            <person name="Jiang X.J."/>
            <person name="Qu M.J."/>
            <person name="Guo X.Q."/>
            <person name="Han Z.J."/>
            <person name="Li F."/>
        </authorList>
    </citation>
    <scope>NUCLEOTIDE SEQUENCE</scope>
</reference>
<dbReference type="PANTHER" id="PTHR11857">
    <property type="entry name" value="ODORANT BINDING PROTEIN-RELATED"/>
    <property type="match status" value="1"/>
</dbReference>
<keyword evidence="4 7" id="KW-0732">Signal</keyword>
<sequence length="133" mass="15331">MKNIYINHFIVTFINVFLILEHTYAETTSDVLRKELCIRQTSVNPSLVANADYGVFASNRELKCYFRCYYIESGFVNDSGEIQADVIKSKLPQKIDRKIAQQAIDKCKKIKGKDSCETAYEIQKCLYNSKLQV</sequence>
<evidence type="ECO:0000256" key="5">
    <source>
        <dbReference type="ARBA" id="ARBA00023180"/>
    </source>
</evidence>
<dbReference type="SUPFAM" id="SSF47565">
    <property type="entry name" value="Insect pheromone/odorant-binding proteins"/>
    <property type="match status" value="1"/>
</dbReference>
<dbReference type="CDD" id="cd23992">
    <property type="entry name" value="PBP_GOBP"/>
    <property type="match status" value="1"/>
</dbReference>
<dbReference type="PANTHER" id="PTHR11857:SF43">
    <property type="entry name" value="GEO07291P1-RELATED"/>
    <property type="match status" value="1"/>
</dbReference>
<dbReference type="Pfam" id="PF01395">
    <property type="entry name" value="PBP_GOBP"/>
    <property type="match status" value="1"/>
</dbReference>
<evidence type="ECO:0000256" key="6">
    <source>
        <dbReference type="ARBA" id="ARBA00056866"/>
    </source>
</evidence>
<keyword evidence="5" id="KW-0325">Glycoprotein</keyword>
<dbReference type="InterPro" id="IPR036728">
    <property type="entry name" value="PBP_GOBP_sf"/>
</dbReference>
<dbReference type="FunFam" id="1.10.238.20:FF:000001">
    <property type="entry name" value="General odorant-binding protein lush"/>
    <property type="match status" value="1"/>
</dbReference>
<feature type="signal peptide" evidence="7">
    <location>
        <begin position="1"/>
        <end position="25"/>
    </location>
</feature>
<dbReference type="SMART" id="SM00708">
    <property type="entry name" value="PhBP"/>
    <property type="match status" value="1"/>
</dbReference>
<evidence type="ECO:0000256" key="7">
    <source>
        <dbReference type="SAM" id="SignalP"/>
    </source>
</evidence>
<comment type="similarity">
    <text evidence="2">Belongs to the PBP/GOBP family.</text>
</comment>
<dbReference type="GO" id="GO:0005615">
    <property type="term" value="C:extracellular space"/>
    <property type="evidence" value="ECO:0007669"/>
    <property type="project" value="TreeGrafter"/>
</dbReference>
<name>A0A0G2YGV0_HOLPA</name>
<evidence type="ECO:0000256" key="2">
    <source>
        <dbReference type="ARBA" id="ARBA00008098"/>
    </source>
</evidence>
<evidence type="ECO:0000256" key="4">
    <source>
        <dbReference type="ARBA" id="ARBA00022729"/>
    </source>
</evidence>